<reference evidence="3" key="1">
    <citation type="submission" date="2024-05" db="EMBL/GenBank/DDBJ databases">
        <title>Campylobacter coli isolated from environmental waters in Slovenia.</title>
        <authorList>
            <person name="Zautner A.E."/>
            <person name="Bunk B."/>
            <person name="Riedel T."/>
            <person name="Sproeer C."/>
        </authorList>
    </citation>
    <scope>NUCLEOTIDE SEQUENCE</scope>
    <source>
        <strain evidence="3">CCS1377</strain>
    </source>
</reference>
<dbReference type="SMART" id="SM00257">
    <property type="entry name" value="LysM"/>
    <property type="match status" value="1"/>
</dbReference>
<dbReference type="PANTHER" id="PTHR37423">
    <property type="entry name" value="SOLUBLE LYTIC MUREIN TRANSGLYCOSYLASE-RELATED"/>
    <property type="match status" value="1"/>
</dbReference>
<accession>A0AAU7E4W1</accession>
<evidence type="ECO:0000256" key="1">
    <source>
        <dbReference type="ARBA" id="ARBA00007734"/>
    </source>
</evidence>
<dbReference type="InterPro" id="IPR008258">
    <property type="entry name" value="Transglycosylase_SLT_dom_1"/>
</dbReference>
<evidence type="ECO:0000313" key="3">
    <source>
        <dbReference type="EMBL" id="XBJ28539.1"/>
    </source>
</evidence>
<dbReference type="SUPFAM" id="SSF53955">
    <property type="entry name" value="Lysozyme-like"/>
    <property type="match status" value="1"/>
</dbReference>
<proteinExistence type="inferred from homology"/>
<dbReference type="PANTHER" id="PTHR37423:SF2">
    <property type="entry name" value="MEMBRANE-BOUND LYTIC MUREIN TRANSGLYCOSYLASE C"/>
    <property type="match status" value="1"/>
</dbReference>
<dbReference type="PROSITE" id="PS51782">
    <property type="entry name" value="LYSM"/>
    <property type="match status" value="1"/>
</dbReference>
<protein>
    <submittedName>
        <fullName evidence="3">Transglycosylase SLT domain-containing protein</fullName>
    </submittedName>
</protein>
<dbReference type="Pfam" id="PF01464">
    <property type="entry name" value="SLT"/>
    <property type="match status" value="1"/>
</dbReference>
<dbReference type="RefSeq" id="WP_134239043.1">
    <property type="nucleotide sequence ID" value="NZ_CP155620.1"/>
</dbReference>
<dbReference type="InterPro" id="IPR036779">
    <property type="entry name" value="LysM_dom_sf"/>
</dbReference>
<feature type="domain" description="LysM" evidence="2">
    <location>
        <begin position="307"/>
        <end position="350"/>
    </location>
</feature>
<gene>
    <name evidence="3" type="ORF">AAH949_05380</name>
</gene>
<dbReference type="EMBL" id="CP155620">
    <property type="protein sequence ID" value="XBJ28539.1"/>
    <property type="molecule type" value="Genomic_DNA"/>
</dbReference>
<dbReference type="AlphaFoldDB" id="A0AAU7E4W1"/>
<comment type="similarity">
    <text evidence="1">Belongs to the transglycosylase Slt family.</text>
</comment>
<dbReference type="Pfam" id="PF01476">
    <property type="entry name" value="LysM"/>
    <property type="match status" value="1"/>
</dbReference>
<dbReference type="InterPro" id="IPR018392">
    <property type="entry name" value="LysM"/>
</dbReference>
<dbReference type="Gene3D" id="1.10.530.10">
    <property type="match status" value="1"/>
</dbReference>
<dbReference type="CDD" id="cd00118">
    <property type="entry name" value="LysM"/>
    <property type="match status" value="1"/>
</dbReference>
<evidence type="ECO:0000259" key="2">
    <source>
        <dbReference type="PROSITE" id="PS51782"/>
    </source>
</evidence>
<name>A0AAU7E4W1_9BACT</name>
<organism evidence="3">
    <name type="scientific">Campylobacter sp. CCS1377</name>
    <dbReference type="NCBI Taxonomy" id="3158229"/>
    <lineage>
        <taxon>Bacteria</taxon>
        <taxon>Pseudomonadati</taxon>
        <taxon>Campylobacterota</taxon>
        <taxon>Epsilonproteobacteria</taxon>
        <taxon>Campylobacterales</taxon>
        <taxon>Campylobacteraceae</taxon>
        <taxon>Campylobacter</taxon>
    </lineage>
</organism>
<dbReference type="CDD" id="cd16894">
    <property type="entry name" value="MltD-like"/>
    <property type="match status" value="1"/>
</dbReference>
<sequence>MKKILSILTIAFSIKAAIFTPEHYQKQVDILRNLDIDPSYMSDLIFLEDKNLLENTHGGNLQALKSFDFAPSIRKMISQKEMPEEILYLAIVESGLKIHSTSSAKAVGIWQLMKPTAKSFGLRIDPYVDERRDPFKSTQAALEYLKQLKQEFGKWYLAILAYNCGHGKLRQAINEAGSDDLFVLVDPEKRYLPLETRMFIKKIITLAFLANNSDYLLSNNAALFNYALFNNFVEIKVPSAVALKEISDMIELDLKTFKRYNPQFKYDFTPPDKESYVYIPIDKLALFKEKFDPKKMTKVDTTIPKTKIYIVKSGDSLYKIAKKHKISVATIKEYNELKGSHLSINQKLVLPIMKEKNNDNYQAKNKNKDTHIVSR</sequence>
<dbReference type="Gene3D" id="3.10.350.10">
    <property type="entry name" value="LysM domain"/>
    <property type="match status" value="1"/>
</dbReference>
<dbReference type="InterPro" id="IPR023346">
    <property type="entry name" value="Lysozyme-like_dom_sf"/>
</dbReference>
<dbReference type="SUPFAM" id="SSF54106">
    <property type="entry name" value="LysM domain"/>
    <property type="match status" value="1"/>
</dbReference>